<sequence>MCNPVEDAARALNDAMNEPVHPHGDARKRELAESASRTFDRMKAFGLDVVAEQPGIRQGDLVDLLVDEFGDEPDVQRDVFGGFHAAVAAVTEASSIGPHYDQDNEPLYPQGADPRTCVGFLPAGTRIYLVATVIRSLSYQHDERPVEIALERGGTFICVQLPGSTKALLHR</sequence>
<feature type="region of interest" description="Disordered" evidence="1">
    <location>
        <begin position="12"/>
        <end position="33"/>
    </location>
</feature>
<comment type="caution">
    <text evidence="2">The sequence shown here is derived from an EMBL/GenBank/DDBJ whole genome shotgun (WGS) entry which is preliminary data.</text>
</comment>
<dbReference type="RefSeq" id="WP_345641272.1">
    <property type="nucleotide sequence ID" value="NZ_BAABLY010000005.1"/>
</dbReference>
<reference evidence="2 3" key="1">
    <citation type="submission" date="2024-03" db="EMBL/GenBank/DDBJ databases">
        <title>Draft genome sequence of Pseudonocardia tropica JCM 19149.</title>
        <authorList>
            <person name="Butdee W."/>
            <person name="Duangmal K."/>
        </authorList>
    </citation>
    <scope>NUCLEOTIDE SEQUENCE [LARGE SCALE GENOMIC DNA]</scope>
    <source>
        <strain evidence="2 3">JCM 19149</strain>
    </source>
</reference>
<evidence type="ECO:0000313" key="3">
    <source>
        <dbReference type="Proteomes" id="UP001464923"/>
    </source>
</evidence>
<dbReference type="Proteomes" id="UP001464923">
    <property type="component" value="Unassembled WGS sequence"/>
</dbReference>
<proteinExistence type="predicted"/>
<evidence type="ECO:0000256" key="1">
    <source>
        <dbReference type="SAM" id="MobiDB-lite"/>
    </source>
</evidence>
<organism evidence="2 3">
    <name type="scientific">Pseudonocardia tropica</name>
    <dbReference type="NCBI Taxonomy" id="681289"/>
    <lineage>
        <taxon>Bacteria</taxon>
        <taxon>Bacillati</taxon>
        <taxon>Actinomycetota</taxon>
        <taxon>Actinomycetes</taxon>
        <taxon>Pseudonocardiales</taxon>
        <taxon>Pseudonocardiaceae</taxon>
        <taxon>Pseudonocardia</taxon>
    </lineage>
</organism>
<keyword evidence="3" id="KW-1185">Reference proteome</keyword>
<evidence type="ECO:0000313" key="2">
    <source>
        <dbReference type="EMBL" id="MEQ3537736.1"/>
    </source>
</evidence>
<accession>A0ABV1JPV2</accession>
<gene>
    <name evidence="2" type="ORF">WHI96_02810</name>
</gene>
<dbReference type="EMBL" id="JBEDNP010000001">
    <property type="protein sequence ID" value="MEQ3537736.1"/>
    <property type="molecule type" value="Genomic_DNA"/>
</dbReference>
<protein>
    <submittedName>
        <fullName evidence="2">Uncharacterized protein</fullName>
    </submittedName>
</protein>
<feature type="compositionally biased region" description="Basic and acidic residues" evidence="1">
    <location>
        <begin position="20"/>
        <end position="33"/>
    </location>
</feature>
<name>A0ABV1JPV2_9PSEU</name>